<dbReference type="Proteomes" id="UP000231484">
    <property type="component" value="Unassembled WGS sequence"/>
</dbReference>
<name>A0A2N9XRG9_9NEIS</name>
<protein>
    <submittedName>
        <fullName evidence="1">Uncharacterized protein</fullName>
    </submittedName>
</protein>
<dbReference type="EMBL" id="MEIQ01000030">
    <property type="protein sequence ID" value="PIT51040.1"/>
    <property type="molecule type" value="Genomic_DNA"/>
</dbReference>
<organism evidence="1 2">
    <name type="scientific">Snodgrassella alvi</name>
    <dbReference type="NCBI Taxonomy" id="1196083"/>
    <lineage>
        <taxon>Bacteria</taxon>
        <taxon>Pseudomonadati</taxon>
        <taxon>Pseudomonadota</taxon>
        <taxon>Betaproteobacteria</taxon>
        <taxon>Neisseriales</taxon>
        <taxon>Neisseriaceae</taxon>
        <taxon>Snodgrassella</taxon>
    </lineage>
</organism>
<evidence type="ECO:0000313" key="2">
    <source>
        <dbReference type="Proteomes" id="UP000231484"/>
    </source>
</evidence>
<sequence>MCLQTLLQEHAKLALTAKSPDQTEYFSQLFSDKFHLTYRINHAPTSKENIELKYLLEYEIISFTKNTNIRHNTNKIIELFRINLILAISPLTIMTS</sequence>
<comment type="caution">
    <text evidence="1">The sequence shown here is derived from an EMBL/GenBank/DDBJ whole genome shotgun (WGS) entry which is preliminary data.</text>
</comment>
<proteinExistence type="predicted"/>
<accession>A0A2N9XRG9</accession>
<gene>
    <name evidence="1" type="ORF">BHC48_04670</name>
</gene>
<evidence type="ECO:0000313" key="1">
    <source>
        <dbReference type="EMBL" id="PIT51040.1"/>
    </source>
</evidence>
<reference evidence="1 2" key="1">
    <citation type="journal article" date="2017" name="MBio">
        <title>Type VI secretion-mediated competition in the bee gut microbiome.</title>
        <authorList>
            <person name="Steele M.I."/>
            <person name="Kwong W.K."/>
            <person name="Powell J.E."/>
            <person name="Whiteley M."/>
            <person name="Moran N.A."/>
        </authorList>
    </citation>
    <scope>NUCLEOTIDE SEQUENCE [LARGE SCALE GENOMIC DNA]</scope>
    <source>
        <strain evidence="1 2">Occ4-2</strain>
    </source>
</reference>
<dbReference type="AlphaFoldDB" id="A0A2N9XRG9"/>